<dbReference type="Proteomes" id="UP000522081">
    <property type="component" value="Unassembled WGS sequence"/>
</dbReference>
<keyword evidence="3" id="KW-1185">Reference proteome</keyword>
<feature type="chain" id="PRO_5030614816" description="Acyloxyacyl hydrolase" evidence="1">
    <location>
        <begin position="24"/>
        <end position="181"/>
    </location>
</feature>
<proteinExistence type="predicted"/>
<organism evidence="2 3">
    <name type="scientific">Novosphingobium marinum</name>
    <dbReference type="NCBI Taxonomy" id="1514948"/>
    <lineage>
        <taxon>Bacteria</taxon>
        <taxon>Pseudomonadati</taxon>
        <taxon>Pseudomonadota</taxon>
        <taxon>Alphaproteobacteria</taxon>
        <taxon>Sphingomonadales</taxon>
        <taxon>Sphingomonadaceae</taxon>
        <taxon>Novosphingobium</taxon>
    </lineage>
</organism>
<evidence type="ECO:0000313" key="3">
    <source>
        <dbReference type="Proteomes" id="UP000522081"/>
    </source>
</evidence>
<gene>
    <name evidence="2" type="ORF">FHS75_002589</name>
</gene>
<dbReference type="Gene3D" id="2.40.160.20">
    <property type="match status" value="1"/>
</dbReference>
<reference evidence="2 3" key="1">
    <citation type="submission" date="2020-07" db="EMBL/GenBank/DDBJ databases">
        <title>Genomic Encyclopedia of Type Strains, Phase IV (KMG-IV): sequencing the most valuable type-strain genomes for metagenomic binning, comparative biology and taxonomic classification.</title>
        <authorList>
            <person name="Goeker M."/>
        </authorList>
    </citation>
    <scope>NUCLEOTIDE SEQUENCE [LARGE SCALE GENOMIC DNA]</scope>
    <source>
        <strain evidence="2 3">DSM 29043</strain>
    </source>
</reference>
<sequence length="181" mass="19594">MSLRYFAPLVAAALATASTPALADEMFVGVYAHEVDTPFTLRVEEDGVDIAAGYRFEPVDGLRAIGRPAPYVIASVNTAGDTSFAGGGLSWTIGKGPVYVRPAIGIVVHDGDTHRYDTVTGKDRGLGSRVLFEPEIGIGYRLNERVSVEASWMHISHARLFDSDQNPGIDMIGLRLVFRTR</sequence>
<evidence type="ECO:0000256" key="1">
    <source>
        <dbReference type="SAM" id="SignalP"/>
    </source>
</evidence>
<evidence type="ECO:0000313" key="2">
    <source>
        <dbReference type="EMBL" id="NYH96257.1"/>
    </source>
</evidence>
<dbReference type="InterPro" id="IPR018550">
    <property type="entry name" value="Lipid-A_deacylase-rel"/>
</dbReference>
<dbReference type="Pfam" id="PF09411">
    <property type="entry name" value="PagL"/>
    <property type="match status" value="1"/>
</dbReference>
<feature type="signal peptide" evidence="1">
    <location>
        <begin position="1"/>
        <end position="23"/>
    </location>
</feature>
<dbReference type="RefSeq" id="WP_179408077.1">
    <property type="nucleotide sequence ID" value="NZ_BMGF01000004.1"/>
</dbReference>
<comment type="caution">
    <text evidence="2">The sequence shown here is derived from an EMBL/GenBank/DDBJ whole genome shotgun (WGS) entry which is preliminary data.</text>
</comment>
<protein>
    <recommendedName>
        <fullName evidence="4">Acyloxyacyl hydrolase</fullName>
    </recommendedName>
</protein>
<dbReference type="AlphaFoldDB" id="A0A7Y9XXA3"/>
<keyword evidence="1" id="KW-0732">Signal</keyword>
<dbReference type="EMBL" id="JACBZF010000004">
    <property type="protein sequence ID" value="NYH96257.1"/>
    <property type="molecule type" value="Genomic_DNA"/>
</dbReference>
<accession>A0A7Y9XXA3</accession>
<evidence type="ECO:0008006" key="4">
    <source>
        <dbReference type="Google" id="ProtNLM"/>
    </source>
</evidence>
<name>A0A7Y9XXA3_9SPHN</name>